<evidence type="ECO:0000256" key="1">
    <source>
        <dbReference type="ARBA" id="ARBA00004127"/>
    </source>
</evidence>
<keyword evidence="5 7" id="KW-0472">Membrane</keyword>
<feature type="transmembrane region" description="Helical" evidence="7">
    <location>
        <begin position="192"/>
        <end position="217"/>
    </location>
</feature>
<dbReference type="Proteomes" id="UP000265800">
    <property type="component" value="Unassembled WGS sequence"/>
</dbReference>
<feature type="transmembrane region" description="Helical" evidence="7">
    <location>
        <begin position="229"/>
        <end position="249"/>
    </location>
</feature>
<dbReference type="OrthoDB" id="9811718at2"/>
<feature type="transmembrane region" description="Helical" evidence="7">
    <location>
        <begin position="261"/>
        <end position="280"/>
    </location>
</feature>
<evidence type="ECO:0000313" key="10">
    <source>
        <dbReference type="Proteomes" id="UP000265800"/>
    </source>
</evidence>
<dbReference type="InterPro" id="IPR001750">
    <property type="entry name" value="ND/Mrp_TM"/>
</dbReference>
<dbReference type="Pfam" id="PF00361">
    <property type="entry name" value="Proton_antipo_M"/>
    <property type="match status" value="1"/>
</dbReference>
<keyword evidence="4 7" id="KW-1133">Transmembrane helix</keyword>
<keyword evidence="10" id="KW-1185">Reference proteome</keyword>
<feature type="transmembrane region" description="Helical" evidence="7">
    <location>
        <begin position="357"/>
        <end position="378"/>
    </location>
</feature>
<dbReference type="EMBL" id="QWKZ01000020">
    <property type="protein sequence ID" value="RIH87610.1"/>
    <property type="molecule type" value="Genomic_DNA"/>
</dbReference>
<dbReference type="GO" id="GO:0008137">
    <property type="term" value="F:NADH dehydrogenase (ubiquinone) activity"/>
    <property type="evidence" value="ECO:0007669"/>
    <property type="project" value="InterPro"/>
</dbReference>
<dbReference type="PANTHER" id="PTHR43507">
    <property type="entry name" value="NADH-UBIQUINONE OXIDOREDUCTASE CHAIN 4"/>
    <property type="match status" value="1"/>
</dbReference>
<dbReference type="NCBIfam" id="TIGR01972">
    <property type="entry name" value="NDH_I_M"/>
    <property type="match status" value="1"/>
</dbReference>
<feature type="transmembrane region" description="Helical" evidence="7">
    <location>
        <begin position="390"/>
        <end position="413"/>
    </location>
</feature>
<feature type="transmembrane region" description="Helical" evidence="7">
    <location>
        <begin position="151"/>
        <end position="172"/>
    </location>
</feature>
<feature type="transmembrane region" description="Helical" evidence="7">
    <location>
        <begin position="434"/>
        <end position="451"/>
    </location>
</feature>
<evidence type="ECO:0000256" key="3">
    <source>
        <dbReference type="ARBA" id="ARBA00022692"/>
    </source>
</evidence>
<feature type="transmembrane region" description="Helical" evidence="7">
    <location>
        <begin position="98"/>
        <end position="115"/>
    </location>
</feature>
<feature type="transmembrane region" description="Helical" evidence="7">
    <location>
        <begin position="313"/>
        <end position="336"/>
    </location>
</feature>
<comment type="caution">
    <text evidence="9">The sequence shown here is derived from an EMBL/GenBank/DDBJ whole genome shotgun (WGS) entry which is preliminary data.</text>
</comment>
<dbReference type="GO" id="GO:0003954">
    <property type="term" value="F:NADH dehydrogenase activity"/>
    <property type="evidence" value="ECO:0007669"/>
    <property type="project" value="TreeGrafter"/>
</dbReference>
<protein>
    <submittedName>
        <fullName evidence="9">NADH-quinone oxidoreductase subunit 13</fullName>
        <ecNumber evidence="9">1.6.5.11</ecNumber>
    </submittedName>
</protein>
<dbReference type="PANTHER" id="PTHR43507:SF1">
    <property type="entry name" value="NADH-UBIQUINONE OXIDOREDUCTASE CHAIN 4"/>
    <property type="match status" value="1"/>
</dbReference>
<accession>A0A399EVJ0</accession>
<dbReference type="InterPro" id="IPR010227">
    <property type="entry name" value="NADH_Q_OxRdtase_chainM/4"/>
</dbReference>
<evidence type="ECO:0000256" key="6">
    <source>
        <dbReference type="RuleBase" id="RU000320"/>
    </source>
</evidence>
<dbReference type="GO" id="GO:0042773">
    <property type="term" value="P:ATP synthesis coupled electron transport"/>
    <property type="evidence" value="ECO:0007669"/>
    <property type="project" value="InterPro"/>
</dbReference>
<feature type="transmembrane region" description="Helical" evidence="7">
    <location>
        <begin position="121"/>
        <end position="139"/>
    </location>
</feature>
<dbReference type="RefSeq" id="WP_119359586.1">
    <property type="nucleotide sequence ID" value="NZ_QWKZ01000020.1"/>
</dbReference>
<organism evidence="9 10">
    <name type="scientific">Meiothermus luteus</name>
    <dbReference type="NCBI Taxonomy" id="2026184"/>
    <lineage>
        <taxon>Bacteria</taxon>
        <taxon>Thermotogati</taxon>
        <taxon>Deinococcota</taxon>
        <taxon>Deinococci</taxon>
        <taxon>Thermales</taxon>
        <taxon>Thermaceae</taxon>
        <taxon>Meiothermus</taxon>
    </lineage>
</organism>
<feature type="domain" description="NADH:quinone oxidoreductase/Mrp antiporter transmembrane" evidence="8">
    <location>
        <begin position="115"/>
        <end position="402"/>
    </location>
</feature>
<feature type="transmembrane region" description="Helical" evidence="7">
    <location>
        <begin position="64"/>
        <end position="91"/>
    </location>
</feature>
<name>A0A399EVJ0_9DEIN</name>
<dbReference type="PRINTS" id="PR01437">
    <property type="entry name" value="NUOXDRDTASE4"/>
</dbReference>
<sequence length="473" mass="50677">MIHFGLWLPLLAGLALLLWPALGRGFAVLASLASLAVSLYLFVGYPGEGVAYASQTPFLPDAGVYYAVGLDGAGLLLWLAVNLVVLLGVWLADVPVRFLAYALLMQTGLLGIFAAQDLVFFYFFFEASLIPALLMLWFYGGPDRLRAVYTFALFTLVGSLPMLAAIFAVRFISGAESFLYTDLASRPLSGPAATWAFLGFLVAFAVKTPLFPLHAWLPSFHQQNHPSGLADALGTLYKVGIFAFFKWAIPLAPEGFREWQGLLLFLAAFGALYAAWLAFSAPDWKTLLAYAGVSHMGVAALGLFSGTPEGAVGALYLLGASMIYGSAMFLFVGRVYARTGSLETQPVRGLARYAPGLYVLGMFLLMAMIGLPGLSGFPGELMVLLGAYQVAPWLTFLAFLSVIAAAAYALTAFQRLFQETPQAQAVSDMDAREWAFAGVTVGVLLLMGLYPKLFTAHLEPLGRALGALFGGAS</sequence>
<keyword evidence="3 6" id="KW-0812">Transmembrane</keyword>
<reference evidence="9 10" key="1">
    <citation type="submission" date="2018-08" db="EMBL/GenBank/DDBJ databases">
        <title>Meiothermus luteus KCTC 52599 genome sequencing project.</title>
        <authorList>
            <person name="Da Costa M.S."/>
            <person name="Albuquerque L."/>
            <person name="Raposo P."/>
            <person name="Froufe H.J.C."/>
            <person name="Barroso C.S."/>
            <person name="Egas C."/>
        </authorList>
    </citation>
    <scope>NUCLEOTIDE SEQUENCE [LARGE SCALE GENOMIC DNA]</scope>
    <source>
        <strain evidence="9 10">KCTC 52599</strain>
    </source>
</reference>
<proteinExistence type="inferred from homology"/>
<dbReference type="AlphaFoldDB" id="A0A399EVJ0"/>
<dbReference type="InterPro" id="IPR003918">
    <property type="entry name" value="NADH_UbQ_OxRdtase"/>
</dbReference>
<evidence type="ECO:0000256" key="7">
    <source>
        <dbReference type="SAM" id="Phobius"/>
    </source>
</evidence>
<evidence type="ECO:0000256" key="4">
    <source>
        <dbReference type="ARBA" id="ARBA00022989"/>
    </source>
</evidence>
<dbReference type="GO" id="GO:0048039">
    <property type="term" value="F:ubiquinone binding"/>
    <property type="evidence" value="ECO:0007669"/>
    <property type="project" value="TreeGrafter"/>
</dbReference>
<evidence type="ECO:0000256" key="5">
    <source>
        <dbReference type="ARBA" id="ARBA00023136"/>
    </source>
</evidence>
<feature type="transmembrane region" description="Helical" evidence="7">
    <location>
        <begin position="287"/>
        <end position="307"/>
    </location>
</feature>
<gene>
    <name evidence="9" type="ORF">Mlute_00920</name>
</gene>
<dbReference type="EC" id="1.6.5.11" evidence="9"/>
<dbReference type="GO" id="GO:0012505">
    <property type="term" value="C:endomembrane system"/>
    <property type="evidence" value="ECO:0007669"/>
    <property type="project" value="UniProtKB-SubCell"/>
</dbReference>
<evidence type="ECO:0000256" key="2">
    <source>
        <dbReference type="ARBA" id="ARBA00009025"/>
    </source>
</evidence>
<comment type="subcellular location">
    <subcellularLocation>
        <location evidence="1">Endomembrane system</location>
        <topology evidence="1">Multi-pass membrane protein</topology>
    </subcellularLocation>
    <subcellularLocation>
        <location evidence="6">Membrane</location>
        <topology evidence="6">Multi-pass membrane protein</topology>
    </subcellularLocation>
</comment>
<evidence type="ECO:0000259" key="8">
    <source>
        <dbReference type="Pfam" id="PF00361"/>
    </source>
</evidence>
<evidence type="ECO:0000313" key="9">
    <source>
        <dbReference type="EMBL" id="RIH87610.1"/>
    </source>
</evidence>
<dbReference type="GO" id="GO:0015990">
    <property type="term" value="P:electron transport coupled proton transport"/>
    <property type="evidence" value="ECO:0007669"/>
    <property type="project" value="TreeGrafter"/>
</dbReference>
<dbReference type="GO" id="GO:0016020">
    <property type="term" value="C:membrane"/>
    <property type="evidence" value="ECO:0007669"/>
    <property type="project" value="UniProtKB-SubCell"/>
</dbReference>
<comment type="similarity">
    <text evidence="2">Belongs to the complex I subunit 4 family.</text>
</comment>
<keyword evidence="9" id="KW-0560">Oxidoreductase</keyword>